<comment type="caution">
    <text evidence="2">The sequence shown here is derived from an EMBL/GenBank/DDBJ whole genome shotgun (WGS) entry which is preliminary data.</text>
</comment>
<dbReference type="Proteomes" id="UP000317243">
    <property type="component" value="Unassembled WGS sequence"/>
</dbReference>
<sequence>MSRVPDNLESPSHAVWGIRIVWVCYTAALFFFTHTPVPDGFQGMTSSYDKVLHFGAYFVLAVLAGVVFLERNQLRIPMVPLMIGLLLFAAMDEILQGPVGRQPDFFDWVFDSLGVMAGLVGLHRVLIWLPQGSVRIANVLGRRSHSGSVDSVAK</sequence>
<organism evidence="2 3">
    <name type="scientific">Thalassoglobus neptunius</name>
    <dbReference type="NCBI Taxonomy" id="1938619"/>
    <lineage>
        <taxon>Bacteria</taxon>
        <taxon>Pseudomonadati</taxon>
        <taxon>Planctomycetota</taxon>
        <taxon>Planctomycetia</taxon>
        <taxon>Planctomycetales</taxon>
        <taxon>Planctomycetaceae</taxon>
        <taxon>Thalassoglobus</taxon>
    </lineage>
</organism>
<keyword evidence="1" id="KW-1133">Transmembrane helix</keyword>
<name>A0A5C5X657_9PLAN</name>
<dbReference type="RefSeq" id="WP_146508946.1">
    <property type="nucleotide sequence ID" value="NZ_SIHI01000001.1"/>
</dbReference>
<evidence type="ECO:0000313" key="2">
    <source>
        <dbReference type="EMBL" id="TWT58506.1"/>
    </source>
</evidence>
<protein>
    <recommendedName>
        <fullName evidence="4">VanZ like family protein</fullName>
    </recommendedName>
</protein>
<feature type="transmembrane region" description="Helical" evidence="1">
    <location>
        <begin position="76"/>
        <end position="96"/>
    </location>
</feature>
<gene>
    <name evidence="2" type="ORF">KOR42_18810</name>
</gene>
<dbReference type="NCBIfam" id="NF037970">
    <property type="entry name" value="vanZ_1"/>
    <property type="match status" value="1"/>
</dbReference>
<keyword evidence="1" id="KW-0812">Transmembrane</keyword>
<reference evidence="2 3" key="1">
    <citation type="submission" date="2019-02" db="EMBL/GenBank/DDBJ databases">
        <title>Deep-cultivation of Planctomycetes and their phenomic and genomic characterization uncovers novel biology.</title>
        <authorList>
            <person name="Wiegand S."/>
            <person name="Jogler M."/>
            <person name="Boedeker C."/>
            <person name="Pinto D."/>
            <person name="Vollmers J."/>
            <person name="Rivas-Marin E."/>
            <person name="Kohn T."/>
            <person name="Peeters S.H."/>
            <person name="Heuer A."/>
            <person name="Rast P."/>
            <person name="Oberbeckmann S."/>
            <person name="Bunk B."/>
            <person name="Jeske O."/>
            <person name="Meyerdierks A."/>
            <person name="Storesund J.E."/>
            <person name="Kallscheuer N."/>
            <person name="Luecker S."/>
            <person name="Lage O.M."/>
            <person name="Pohl T."/>
            <person name="Merkel B.J."/>
            <person name="Hornburger P."/>
            <person name="Mueller R.-W."/>
            <person name="Bruemmer F."/>
            <person name="Labrenz M."/>
            <person name="Spormann A.M."/>
            <person name="Op Den Camp H."/>
            <person name="Overmann J."/>
            <person name="Amann R."/>
            <person name="Jetten M.S.M."/>
            <person name="Mascher T."/>
            <person name="Medema M.H."/>
            <person name="Devos D.P."/>
            <person name="Kaster A.-K."/>
            <person name="Ovreas L."/>
            <person name="Rohde M."/>
            <person name="Galperin M.Y."/>
            <person name="Jogler C."/>
        </authorList>
    </citation>
    <scope>NUCLEOTIDE SEQUENCE [LARGE SCALE GENOMIC DNA]</scope>
    <source>
        <strain evidence="2 3">KOR42</strain>
    </source>
</reference>
<accession>A0A5C5X657</accession>
<feature type="transmembrane region" description="Helical" evidence="1">
    <location>
        <begin position="12"/>
        <end position="31"/>
    </location>
</feature>
<feature type="transmembrane region" description="Helical" evidence="1">
    <location>
        <begin position="51"/>
        <end position="69"/>
    </location>
</feature>
<dbReference type="EMBL" id="SIHI01000001">
    <property type="protein sequence ID" value="TWT58506.1"/>
    <property type="molecule type" value="Genomic_DNA"/>
</dbReference>
<keyword evidence="1" id="KW-0472">Membrane</keyword>
<dbReference type="OrthoDB" id="288647at2"/>
<proteinExistence type="predicted"/>
<evidence type="ECO:0008006" key="4">
    <source>
        <dbReference type="Google" id="ProtNLM"/>
    </source>
</evidence>
<keyword evidence="3" id="KW-1185">Reference proteome</keyword>
<feature type="transmembrane region" description="Helical" evidence="1">
    <location>
        <begin position="108"/>
        <end position="129"/>
    </location>
</feature>
<dbReference type="AlphaFoldDB" id="A0A5C5X657"/>
<evidence type="ECO:0000313" key="3">
    <source>
        <dbReference type="Proteomes" id="UP000317243"/>
    </source>
</evidence>
<evidence type="ECO:0000256" key="1">
    <source>
        <dbReference type="SAM" id="Phobius"/>
    </source>
</evidence>